<dbReference type="PANTHER" id="PTHR32552:SF81">
    <property type="entry name" value="TONB-DEPENDENT OUTER MEMBRANE RECEPTOR"/>
    <property type="match status" value="1"/>
</dbReference>
<name>W0RES0_9BACT</name>
<evidence type="ECO:0000256" key="8">
    <source>
        <dbReference type="ARBA" id="ARBA00023077"/>
    </source>
</evidence>
<keyword evidence="4" id="KW-0410">Iron transport</keyword>
<keyword evidence="9 11" id="KW-0472">Membrane</keyword>
<sequence length="361" mass="38513">MNQTAAFGEATLRATDRLDVTGGVRWYRFDEDRTQFFDGIFGNDDNGKTLVSNPGTTKANGVAPRVIASFKASDALTLNAQVAKGFRLGGINDPLNVPLCTQTDLATFSGRNSWQDEKAWNYEVGAKSRLADGKVSLNVSAYTMDITDLQLTVTAGSCSSRLVFNVPKAVSRGAEVELDAVPNEHVALSLSGTFNDSKLRSTLTSTNAQGAVAVVSGISSGNRLPSVPRVQGAAALTLRRPMLASQGFVTGSVQHVGSRYTQIDDLAAGFGAVDLNSFGKNTIGGPLTQSTFRFDPLLPAYTLVNLRAGLTRPAWDLAVYVNNVGDTRALLALDRERGTRARVGYLTNQARTVGVSLGFRR</sequence>
<evidence type="ECO:0000256" key="7">
    <source>
        <dbReference type="ARBA" id="ARBA00023065"/>
    </source>
</evidence>
<comment type="similarity">
    <text evidence="11">Belongs to the TonB-dependent receptor family.</text>
</comment>
<keyword evidence="7" id="KW-0406">Ion transport</keyword>
<keyword evidence="2 11" id="KW-0813">Transport</keyword>
<dbReference type="eggNOG" id="COG4773">
    <property type="taxonomic scope" value="Bacteria"/>
</dbReference>
<keyword evidence="3 11" id="KW-1134">Transmembrane beta strand</keyword>
<accession>W0RES0</accession>
<evidence type="ECO:0000259" key="12">
    <source>
        <dbReference type="Pfam" id="PF00593"/>
    </source>
</evidence>
<dbReference type="InterPro" id="IPR000531">
    <property type="entry name" value="Beta-barrel_TonB"/>
</dbReference>
<protein>
    <submittedName>
        <fullName evidence="13">TonB-dependent receptor</fullName>
    </submittedName>
</protein>
<evidence type="ECO:0000256" key="3">
    <source>
        <dbReference type="ARBA" id="ARBA00022452"/>
    </source>
</evidence>
<comment type="subcellular location">
    <subcellularLocation>
        <location evidence="1 11">Cell outer membrane</location>
        <topology evidence="1 11">Multi-pass membrane protein</topology>
    </subcellularLocation>
</comment>
<dbReference type="InParanoid" id="W0RES0"/>
<dbReference type="Proteomes" id="UP000019151">
    <property type="component" value="Chromosome"/>
</dbReference>
<evidence type="ECO:0000256" key="2">
    <source>
        <dbReference type="ARBA" id="ARBA00022448"/>
    </source>
</evidence>
<evidence type="ECO:0000256" key="6">
    <source>
        <dbReference type="ARBA" id="ARBA00023004"/>
    </source>
</evidence>
<evidence type="ECO:0000256" key="5">
    <source>
        <dbReference type="ARBA" id="ARBA00022692"/>
    </source>
</evidence>
<gene>
    <name evidence="13" type="ORF">J421_1739</name>
</gene>
<feature type="domain" description="TonB-dependent receptor-like beta-barrel" evidence="12">
    <location>
        <begin position="2"/>
        <end position="324"/>
    </location>
</feature>
<dbReference type="KEGG" id="gba:J421_1739"/>
<keyword evidence="10 11" id="KW-0998">Cell outer membrane</keyword>
<dbReference type="InterPro" id="IPR039426">
    <property type="entry name" value="TonB-dep_rcpt-like"/>
</dbReference>
<evidence type="ECO:0000256" key="11">
    <source>
        <dbReference type="PROSITE-ProRule" id="PRU01360"/>
    </source>
</evidence>
<dbReference type="GO" id="GO:0006826">
    <property type="term" value="P:iron ion transport"/>
    <property type="evidence" value="ECO:0007669"/>
    <property type="project" value="UniProtKB-KW"/>
</dbReference>
<dbReference type="STRING" id="861299.J421_1739"/>
<dbReference type="RefSeq" id="WP_104022416.1">
    <property type="nucleotide sequence ID" value="NZ_CP007128.1"/>
</dbReference>
<organism evidence="13 14">
    <name type="scientific">Gemmatirosa kalamazoonensis</name>
    <dbReference type="NCBI Taxonomy" id="861299"/>
    <lineage>
        <taxon>Bacteria</taxon>
        <taxon>Pseudomonadati</taxon>
        <taxon>Gemmatimonadota</taxon>
        <taxon>Gemmatimonadia</taxon>
        <taxon>Gemmatimonadales</taxon>
        <taxon>Gemmatimonadaceae</taxon>
        <taxon>Gemmatirosa</taxon>
    </lineage>
</organism>
<evidence type="ECO:0000313" key="14">
    <source>
        <dbReference type="Proteomes" id="UP000019151"/>
    </source>
</evidence>
<dbReference type="PANTHER" id="PTHR32552">
    <property type="entry name" value="FERRICHROME IRON RECEPTOR-RELATED"/>
    <property type="match status" value="1"/>
</dbReference>
<dbReference type="OrthoDB" id="127311at2"/>
<dbReference type="PROSITE" id="PS52016">
    <property type="entry name" value="TONB_DEPENDENT_REC_3"/>
    <property type="match status" value="1"/>
</dbReference>
<dbReference type="HOGENOM" id="CLU_766751_0_0_0"/>
<keyword evidence="5 11" id="KW-0812">Transmembrane</keyword>
<dbReference type="InterPro" id="IPR036942">
    <property type="entry name" value="Beta-barrel_TonB_sf"/>
</dbReference>
<evidence type="ECO:0000256" key="9">
    <source>
        <dbReference type="ARBA" id="ARBA00023136"/>
    </source>
</evidence>
<evidence type="ECO:0000256" key="4">
    <source>
        <dbReference type="ARBA" id="ARBA00022496"/>
    </source>
</evidence>
<dbReference type="SUPFAM" id="SSF56935">
    <property type="entry name" value="Porins"/>
    <property type="match status" value="1"/>
</dbReference>
<keyword evidence="14" id="KW-1185">Reference proteome</keyword>
<keyword evidence="6" id="KW-0408">Iron</keyword>
<keyword evidence="13" id="KW-0675">Receptor</keyword>
<keyword evidence="8" id="KW-0798">TonB box</keyword>
<evidence type="ECO:0000256" key="10">
    <source>
        <dbReference type="ARBA" id="ARBA00023237"/>
    </source>
</evidence>
<dbReference type="Gene3D" id="2.40.170.20">
    <property type="entry name" value="TonB-dependent receptor, beta-barrel domain"/>
    <property type="match status" value="1"/>
</dbReference>
<dbReference type="EMBL" id="CP007128">
    <property type="protein sequence ID" value="AHG89276.1"/>
    <property type="molecule type" value="Genomic_DNA"/>
</dbReference>
<evidence type="ECO:0000313" key="13">
    <source>
        <dbReference type="EMBL" id="AHG89276.1"/>
    </source>
</evidence>
<dbReference type="GO" id="GO:0009279">
    <property type="term" value="C:cell outer membrane"/>
    <property type="evidence" value="ECO:0007669"/>
    <property type="project" value="UniProtKB-SubCell"/>
</dbReference>
<proteinExistence type="inferred from homology"/>
<dbReference type="Pfam" id="PF00593">
    <property type="entry name" value="TonB_dep_Rec_b-barrel"/>
    <property type="match status" value="1"/>
</dbReference>
<evidence type="ECO:0000256" key="1">
    <source>
        <dbReference type="ARBA" id="ARBA00004571"/>
    </source>
</evidence>
<reference evidence="13 14" key="1">
    <citation type="journal article" date="2014" name="Genome Announc.">
        <title>Genome Sequence and Methylome of Soil Bacterium Gemmatirosa kalamazoonensis KBS708T, a Member of the Rarely Cultivated Gemmatimonadetes Phylum.</title>
        <authorList>
            <person name="Debruyn J.M."/>
            <person name="Radosevich M."/>
            <person name="Wommack K.E."/>
            <person name="Polson S.W."/>
            <person name="Hauser L.J."/>
            <person name="Fawaz M.N."/>
            <person name="Korlach J."/>
            <person name="Tsai Y.C."/>
        </authorList>
    </citation>
    <scope>NUCLEOTIDE SEQUENCE [LARGE SCALE GENOMIC DNA]</scope>
    <source>
        <strain evidence="13 14">KBS708</strain>
    </source>
</reference>
<dbReference type="AlphaFoldDB" id="W0RES0"/>